<dbReference type="EMBL" id="AMYT01000017">
    <property type="protein sequence ID" value="EKU27397.1"/>
    <property type="molecule type" value="Genomic_DNA"/>
</dbReference>
<dbReference type="CDD" id="cd16416">
    <property type="entry name" value="HAD_BsYqeG-like"/>
    <property type="match status" value="1"/>
</dbReference>
<dbReference type="NCBIfam" id="TIGR01668">
    <property type="entry name" value="YqeG_hyp_ppase"/>
    <property type="match status" value="1"/>
</dbReference>
<dbReference type="Proteomes" id="UP000016057">
    <property type="component" value="Unassembled WGS sequence"/>
</dbReference>
<dbReference type="GO" id="GO:0008962">
    <property type="term" value="F:phosphatidylglycerophosphatase activity"/>
    <property type="evidence" value="ECO:0007669"/>
    <property type="project" value="InterPro"/>
</dbReference>
<evidence type="ECO:0000313" key="2">
    <source>
        <dbReference type="Proteomes" id="UP000016057"/>
    </source>
</evidence>
<protein>
    <submittedName>
        <fullName evidence="1">Hydrolase, HAD subfamily IIIA</fullName>
    </submittedName>
</protein>
<dbReference type="AlphaFoldDB" id="K8ZBG9"/>
<name>K8ZBG9_9ENTE</name>
<keyword evidence="2" id="KW-1185">Reference proteome</keyword>
<dbReference type="Pfam" id="PF00702">
    <property type="entry name" value="Hydrolase"/>
    <property type="match status" value="1"/>
</dbReference>
<dbReference type="STRING" id="1234409.C683_0728"/>
<keyword evidence="1" id="KW-0378">Hydrolase</keyword>
<dbReference type="Gene3D" id="3.40.50.1000">
    <property type="entry name" value="HAD superfamily/HAD-like"/>
    <property type="match status" value="1"/>
</dbReference>
<dbReference type="InterPro" id="IPR006439">
    <property type="entry name" value="HAD-SF_hydro_IA"/>
</dbReference>
<dbReference type="NCBIfam" id="TIGR01549">
    <property type="entry name" value="HAD-SF-IA-v1"/>
    <property type="match status" value="1"/>
</dbReference>
<organism evidence="1 2">
    <name type="scientific">Catellicoccus marimammalium M35/04/3</name>
    <dbReference type="NCBI Taxonomy" id="1234409"/>
    <lineage>
        <taxon>Bacteria</taxon>
        <taxon>Bacillati</taxon>
        <taxon>Bacillota</taxon>
        <taxon>Bacilli</taxon>
        <taxon>Lactobacillales</taxon>
        <taxon>Enterococcaceae</taxon>
        <taxon>Catellicoccus</taxon>
    </lineage>
</organism>
<dbReference type="eggNOG" id="COG2179">
    <property type="taxonomic scope" value="Bacteria"/>
</dbReference>
<gene>
    <name evidence="1" type="ORF">C683_0728</name>
</gene>
<dbReference type="OrthoDB" id="9787572at2"/>
<dbReference type="PANTHER" id="PTHR43434:SF1">
    <property type="entry name" value="PHOSPHOGLYCOLATE PHOSPHATASE"/>
    <property type="match status" value="1"/>
</dbReference>
<dbReference type="InterPro" id="IPR036412">
    <property type="entry name" value="HAD-like_sf"/>
</dbReference>
<reference evidence="1 2" key="1">
    <citation type="journal article" date="2013" name="Genome Announc.">
        <title>Draft Genome Sequence of Catellicoccus marimammalium, a Novel Species Commonly Found in Gull Feces.</title>
        <authorList>
            <person name="Weigand M.R."/>
            <person name="Ryu H."/>
            <person name="Bozcek L."/>
            <person name="Konstantinidis K.T."/>
            <person name="Santo Domingo J.W."/>
        </authorList>
    </citation>
    <scope>NUCLEOTIDE SEQUENCE [LARGE SCALE GENOMIC DNA]</scope>
    <source>
        <strain evidence="1 2">M35/04/3</strain>
    </source>
</reference>
<dbReference type="GO" id="GO:0008967">
    <property type="term" value="F:phosphoglycolate phosphatase activity"/>
    <property type="evidence" value="ECO:0007669"/>
    <property type="project" value="TreeGrafter"/>
</dbReference>
<dbReference type="RefSeq" id="WP_009490124.1">
    <property type="nucleotide sequence ID" value="NZ_AMYT01000017.1"/>
</dbReference>
<dbReference type="PATRIC" id="fig|1234409.3.peg.679"/>
<dbReference type="InterPro" id="IPR023214">
    <property type="entry name" value="HAD_sf"/>
</dbReference>
<sequence>MLKSFQPTWQIRSITKITPSQWKKEGIQTILTDLDNTLVSWKEPLPTQELKDWVHYLQSEGIQIIIISNNNKERVQLVAQELGVDYISRALKPLPTGILKAIHRYHLNKEEVVMVGDQLMTDIQAARLAGVRSILVQPLVNTDSKATKFNRLMENKVKQKLQAANLWHWEDQL</sequence>
<dbReference type="SUPFAM" id="SSF56784">
    <property type="entry name" value="HAD-like"/>
    <property type="match status" value="1"/>
</dbReference>
<accession>K8ZBG9</accession>
<dbReference type="NCBIfam" id="TIGR01662">
    <property type="entry name" value="HAD-SF-IIIA"/>
    <property type="match status" value="1"/>
</dbReference>
<evidence type="ECO:0000313" key="1">
    <source>
        <dbReference type="EMBL" id="EKU27397.1"/>
    </source>
</evidence>
<proteinExistence type="predicted"/>
<dbReference type="InterPro" id="IPR006549">
    <property type="entry name" value="HAD-SF_hydro_IIIA"/>
</dbReference>
<dbReference type="PANTHER" id="PTHR43434">
    <property type="entry name" value="PHOSPHOGLYCOLATE PHOSPHATASE"/>
    <property type="match status" value="1"/>
</dbReference>
<dbReference type="GO" id="GO:0006281">
    <property type="term" value="P:DNA repair"/>
    <property type="evidence" value="ECO:0007669"/>
    <property type="project" value="TreeGrafter"/>
</dbReference>
<dbReference type="InterPro" id="IPR050155">
    <property type="entry name" value="HAD-like_hydrolase_sf"/>
</dbReference>
<dbReference type="InterPro" id="IPR010021">
    <property type="entry name" value="PGPP1/Gep4"/>
</dbReference>
<comment type="caution">
    <text evidence="1">The sequence shown here is derived from an EMBL/GenBank/DDBJ whole genome shotgun (WGS) entry which is preliminary data.</text>
</comment>